<feature type="region of interest" description="Disordered" evidence="1">
    <location>
        <begin position="144"/>
        <end position="217"/>
    </location>
</feature>
<reference evidence="2 3" key="1">
    <citation type="journal article" date="2024" name="J Genomics">
        <title>Draft genome sequencing and assembly of Favolaschia claudopus CIRM-BRFM 2984 isolated from oak limbs.</title>
        <authorList>
            <person name="Navarro D."/>
            <person name="Drula E."/>
            <person name="Chaduli D."/>
            <person name="Cazenave R."/>
            <person name="Ahrendt S."/>
            <person name="Wang J."/>
            <person name="Lipzen A."/>
            <person name="Daum C."/>
            <person name="Barry K."/>
            <person name="Grigoriev I.V."/>
            <person name="Favel A."/>
            <person name="Rosso M.N."/>
            <person name="Martin F."/>
        </authorList>
    </citation>
    <scope>NUCLEOTIDE SEQUENCE [LARGE SCALE GENOMIC DNA]</scope>
    <source>
        <strain evidence="2 3">CIRM-BRFM 2984</strain>
    </source>
</reference>
<proteinExistence type="predicted"/>
<comment type="caution">
    <text evidence="2">The sequence shown here is derived from an EMBL/GenBank/DDBJ whole genome shotgun (WGS) entry which is preliminary data.</text>
</comment>
<keyword evidence="3" id="KW-1185">Reference proteome</keyword>
<dbReference type="EMBL" id="JAWWNJ010000125">
    <property type="protein sequence ID" value="KAK6988209.1"/>
    <property type="molecule type" value="Genomic_DNA"/>
</dbReference>
<protein>
    <submittedName>
        <fullName evidence="2">Uncharacterized protein</fullName>
    </submittedName>
</protein>
<name>A0AAV9ZNZ6_9AGAR</name>
<gene>
    <name evidence="2" type="ORF">R3P38DRAFT_2804949</name>
</gene>
<dbReference type="AlphaFoldDB" id="A0AAV9ZNZ6"/>
<feature type="compositionally biased region" description="Polar residues" evidence="1">
    <location>
        <begin position="203"/>
        <end position="217"/>
    </location>
</feature>
<sequence>MSQMAYKPWLELKRLNSTTGPSSDRLNRASQRFRDINLKWYRRCVNDAPIKAIRNPASQYQSRDVKVGDNSTARMLGFGKEIEEHTIQQGSVRVNNAMQQDIGELAAHSCPLERKGNQGHQCEGKRDCTETQYKASRVITVNRRAHSETSYGNGELGTQFLQKGPRTRGIRGNNDSVGGNRGQLRKIPPKSREFGATAGIGGNTNSARTFRQETNTQ</sequence>
<evidence type="ECO:0000313" key="2">
    <source>
        <dbReference type="EMBL" id="KAK6988209.1"/>
    </source>
</evidence>
<dbReference type="Proteomes" id="UP001362999">
    <property type="component" value="Unassembled WGS sequence"/>
</dbReference>
<evidence type="ECO:0000313" key="3">
    <source>
        <dbReference type="Proteomes" id="UP001362999"/>
    </source>
</evidence>
<evidence type="ECO:0000256" key="1">
    <source>
        <dbReference type="SAM" id="MobiDB-lite"/>
    </source>
</evidence>
<accession>A0AAV9ZNZ6</accession>
<organism evidence="2 3">
    <name type="scientific">Favolaschia claudopus</name>
    <dbReference type="NCBI Taxonomy" id="2862362"/>
    <lineage>
        <taxon>Eukaryota</taxon>
        <taxon>Fungi</taxon>
        <taxon>Dikarya</taxon>
        <taxon>Basidiomycota</taxon>
        <taxon>Agaricomycotina</taxon>
        <taxon>Agaricomycetes</taxon>
        <taxon>Agaricomycetidae</taxon>
        <taxon>Agaricales</taxon>
        <taxon>Marasmiineae</taxon>
        <taxon>Mycenaceae</taxon>
        <taxon>Favolaschia</taxon>
    </lineage>
</organism>